<sequence>MMDTPEPHPRHPATMAEVARAARVSRATVSRVLSGAVEVSPETRSRVLEAVDQLGYVPSIGAQQLAAGRSQSIGLLIRDSRNPVYGLLQSQVQKWADEFGLHVVTAMPTFYRGAHQETTALRQLIGMRVGGLLIASGVVRTEDLQQFLPTVPVVSVGRPEEHPGVYGVSYDERDNATQIAHAVYDHGHRRIAVLVPRSDRSLAENIRGEVAASVLEELGCDVTRIQLRLLGVGGEGNAELLKLIRADAVTAAVFPADRRMLHFVDHARRVGVHVPRDVSVIGCDGVLEGLSYMELASLRIPVELVSRRAVEVIASMLESPGEVEIMHESYTGTLELANSLVKREAG</sequence>
<keyword evidence="1" id="KW-0805">Transcription regulation</keyword>
<dbReference type="SUPFAM" id="SSF47413">
    <property type="entry name" value="lambda repressor-like DNA-binding domains"/>
    <property type="match status" value="1"/>
</dbReference>
<proteinExistence type="predicted"/>
<dbReference type="Pfam" id="PF13377">
    <property type="entry name" value="Peripla_BP_3"/>
    <property type="match status" value="1"/>
</dbReference>
<protein>
    <submittedName>
        <fullName evidence="5">LacI family transcriptional regulator</fullName>
    </submittedName>
</protein>
<dbReference type="InterPro" id="IPR000843">
    <property type="entry name" value="HTH_LacI"/>
</dbReference>
<dbReference type="EMBL" id="DWZH01000017">
    <property type="protein sequence ID" value="HJB09369.1"/>
    <property type="molecule type" value="Genomic_DNA"/>
</dbReference>
<dbReference type="GO" id="GO:0003700">
    <property type="term" value="F:DNA-binding transcription factor activity"/>
    <property type="evidence" value="ECO:0007669"/>
    <property type="project" value="TreeGrafter"/>
</dbReference>
<dbReference type="GO" id="GO:0000976">
    <property type="term" value="F:transcription cis-regulatory region binding"/>
    <property type="evidence" value="ECO:0007669"/>
    <property type="project" value="TreeGrafter"/>
</dbReference>
<evidence type="ECO:0000256" key="2">
    <source>
        <dbReference type="ARBA" id="ARBA00023125"/>
    </source>
</evidence>
<dbReference type="Gene3D" id="1.10.260.40">
    <property type="entry name" value="lambda repressor-like DNA-binding domains"/>
    <property type="match status" value="1"/>
</dbReference>
<dbReference type="InterPro" id="IPR028082">
    <property type="entry name" value="Peripla_BP_I"/>
</dbReference>
<evidence type="ECO:0000259" key="4">
    <source>
        <dbReference type="PROSITE" id="PS50932"/>
    </source>
</evidence>
<dbReference type="PROSITE" id="PS00356">
    <property type="entry name" value="HTH_LACI_1"/>
    <property type="match status" value="1"/>
</dbReference>
<evidence type="ECO:0000256" key="1">
    <source>
        <dbReference type="ARBA" id="ARBA00023015"/>
    </source>
</evidence>
<dbReference type="Proteomes" id="UP000823823">
    <property type="component" value="Unassembled WGS sequence"/>
</dbReference>
<dbReference type="PROSITE" id="PS50932">
    <property type="entry name" value="HTH_LACI_2"/>
    <property type="match status" value="1"/>
</dbReference>
<dbReference type="PANTHER" id="PTHR30146">
    <property type="entry name" value="LACI-RELATED TRANSCRIPTIONAL REPRESSOR"/>
    <property type="match status" value="1"/>
</dbReference>
<dbReference type="CDD" id="cd01392">
    <property type="entry name" value="HTH_LacI"/>
    <property type="match status" value="1"/>
</dbReference>
<accession>A0A9D2LB47</accession>
<organism evidence="5 6">
    <name type="scientific">Candidatus Brachybacterium merdavium</name>
    <dbReference type="NCBI Taxonomy" id="2838513"/>
    <lineage>
        <taxon>Bacteria</taxon>
        <taxon>Bacillati</taxon>
        <taxon>Actinomycetota</taxon>
        <taxon>Actinomycetes</taxon>
        <taxon>Micrococcales</taxon>
        <taxon>Dermabacteraceae</taxon>
        <taxon>Brachybacterium</taxon>
    </lineage>
</organism>
<dbReference type="PANTHER" id="PTHR30146:SF153">
    <property type="entry name" value="LACTOSE OPERON REPRESSOR"/>
    <property type="match status" value="1"/>
</dbReference>
<reference evidence="5" key="1">
    <citation type="journal article" date="2021" name="PeerJ">
        <title>Extensive microbial diversity within the chicken gut microbiome revealed by metagenomics and culture.</title>
        <authorList>
            <person name="Gilroy R."/>
            <person name="Ravi A."/>
            <person name="Getino M."/>
            <person name="Pursley I."/>
            <person name="Horton D.L."/>
            <person name="Alikhan N.F."/>
            <person name="Baker D."/>
            <person name="Gharbi K."/>
            <person name="Hall N."/>
            <person name="Watson M."/>
            <person name="Adriaenssens E.M."/>
            <person name="Foster-Nyarko E."/>
            <person name="Jarju S."/>
            <person name="Secka A."/>
            <person name="Antonio M."/>
            <person name="Oren A."/>
            <person name="Chaudhuri R.R."/>
            <person name="La Ragione R."/>
            <person name="Hildebrand F."/>
            <person name="Pallen M.J."/>
        </authorList>
    </citation>
    <scope>NUCLEOTIDE SEQUENCE</scope>
    <source>
        <strain evidence="5">ChiHjej13B12-24818</strain>
    </source>
</reference>
<dbReference type="InterPro" id="IPR046335">
    <property type="entry name" value="LacI/GalR-like_sensor"/>
</dbReference>
<reference evidence="5" key="2">
    <citation type="submission" date="2021-04" db="EMBL/GenBank/DDBJ databases">
        <authorList>
            <person name="Gilroy R."/>
        </authorList>
    </citation>
    <scope>NUCLEOTIDE SEQUENCE</scope>
    <source>
        <strain evidence="5">ChiHjej13B12-24818</strain>
    </source>
</reference>
<evidence type="ECO:0000313" key="5">
    <source>
        <dbReference type="EMBL" id="HJB09369.1"/>
    </source>
</evidence>
<evidence type="ECO:0000256" key="3">
    <source>
        <dbReference type="ARBA" id="ARBA00023163"/>
    </source>
</evidence>
<gene>
    <name evidence="5" type="ORF">H9786_02380</name>
</gene>
<dbReference type="SUPFAM" id="SSF53822">
    <property type="entry name" value="Periplasmic binding protein-like I"/>
    <property type="match status" value="1"/>
</dbReference>
<dbReference type="InterPro" id="IPR010982">
    <property type="entry name" value="Lambda_DNA-bd_dom_sf"/>
</dbReference>
<dbReference type="SMART" id="SM00354">
    <property type="entry name" value="HTH_LACI"/>
    <property type="match status" value="1"/>
</dbReference>
<comment type="caution">
    <text evidence="5">The sequence shown here is derived from an EMBL/GenBank/DDBJ whole genome shotgun (WGS) entry which is preliminary data.</text>
</comment>
<evidence type="ECO:0000313" key="6">
    <source>
        <dbReference type="Proteomes" id="UP000823823"/>
    </source>
</evidence>
<dbReference type="CDD" id="cd06267">
    <property type="entry name" value="PBP1_LacI_sugar_binding-like"/>
    <property type="match status" value="1"/>
</dbReference>
<dbReference type="Pfam" id="PF00356">
    <property type="entry name" value="LacI"/>
    <property type="match status" value="1"/>
</dbReference>
<name>A0A9D2LB47_9MICO</name>
<keyword evidence="3" id="KW-0804">Transcription</keyword>
<dbReference type="AlphaFoldDB" id="A0A9D2LB47"/>
<keyword evidence="2" id="KW-0238">DNA-binding</keyword>
<dbReference type="Gene3D" id="3.40.50.2300">
    <property type="match status" value="2"/>
</dbReference>
<feature type="domain" description="HTH lacI-type" evidence="4">
    <location>
        <begin position="13"/>
        <end position="67"/>
    </location>
</feature>